<evidence type="ECO:0000313" key="5">
    <source>
        <dbReference type="EMBL" id="MFC0531741.1"/>
    </source>
</evidence>
<dbReference type="SUPFAM" id="SSF52518">
    <property type="entry name" value="Thiamin diphosphate-binding fold (THDP-binding)"/>
    <property type="match status" value="1"/>
</dbReference>
<proteinExistence type="inferred from homology"/>
<dbReference type="PANTHER" id="PTHR47514">
    <property type="entry name" value="TRANSKETOLASE N-TERMINAL SECTION-RELATED"/>
    <property type="match status" value="1"/>
</dbReference>
<dbReference type="EMBL" id="JBHLUH010000061">
    <property type="protein sequence ID" value="MFC0531741.1"/>
    <property type="molecule type" value="Genomic_DNA"/>
</dbReference>
<dbReference type="RefSeq" id="WP_377256703.1">
    <property type="nucleotide sequence ID" value="NZ_JBHLUH010000061.1"/>
</dbReference>
<name>A0ABV6MAK0_9ACTN</name>
<comment type="similarity">
    <text evidence="2">Belongs to the transketolase family.</text>
</comment>
<accession>A0ABV6MAK0</accession>
<protein>
    <submittedName>
        <fullName evidence="5">1-deoxy-D-xylulose-5-phosphate synthase N-terminal domain-containing protein</fullName>
    </submittedName>
</protein>
<comment type="cofactor">
    <cofactor evidence="1">
        <name>thiamine diphosphate</name>
        <dbReference type="ChEBI" id="CHEBI:58937"/>
    </cofactor>
</comment>
<gene>
    <name evidence="5" type="ORF">ACFFIA_29250</name>
</gene>
<keyword evidence="3" id="KW-0786">Thiamine pyrophosphate</keyword>
<sequence length="269" mass="28409">MDPILESPHDLDTLATRIRRHAVRMVAAHGLGYLGQALSAAEILATLYARVYRPRTDRIVISPGHYVIGAFAAAVETGLLDEAELATYGHDGSRLEAIGTERSPGLDLTGGSLGQGLSGAVGFALSDRMRGRTEARTVVLVSDGELEEGQVWEAAMFAAHHRLDNLVAVIDANNSQVDGPVTEVTTIEPIADKWRSFGWWAEDVDGHDTKALAAALAAAVAADRPAVVVARTSTTTGLDCLPASTDGHFIKLPAELAARAAAELESRLA</sequence>
<comment type="caution">
    <text evidence="5">The sequence shown here is derived from an EMBL/GenBank/DDBJ whole genome shotgun (WGS) entry which is preliminary data.</text>
</comment>
<reference evidence="5 6" key="1">
    <citation type="submission" date="2024-09" db="EMBL/GenBank/DDBJ databases">
        <authorList>
            <person name="Sun Q."/>
            <person name="Mori K."/>
        </authorList>
    </citation>
    <scope>NUCLEOTIDE SEQUENCE [LARGE SCALE GENOMIC DNA]</scope>
    <source>
        <strain evidence="5 6">TBRC 3947</strain>
    </source>
</reference>
<organism evidence="5 6">
    <name type="scientific">Phytohabitans kaempferiae</name>
    <dbReference type="NCBI Taxonomy" id="1620943"/>
    <lineage>
        <taxon>Bacteria</taxon>
        <taxon>Bacillati</taxon>
        <taxon>Actinomycetota</taxon>
        <taxon>Actinomycetes</taxon>
        <taxon>Micromonosporales</taxon>
        <taxon>Micromonosporaceae</taxon>
    </lineage>
</organism>
<evidence type="ECO:0000256" key="2">
    <source>
        <dbReference type="ARBA" id="ARBA00007131"/>
    </source>
</evidence>
<evidence type="ECO:0000259" key="4">
    <source>
        <dbReference type="Pfam" id="PF00456"/>
    </source>
</evidence>
<dbReference type="Proteomes" id="UP001589867">
    <property type="component" value="Unassembled WGS sequence"/>
</dbReference>
<evidence type="ECO:0000256" key="1">
    <source>
        <dbReference type="ARBA" id="ARBA00001964"/>
    </source>
</evidence>
<evidence type="ECO:0000256" key="3">
    <source>
        <dbReference type="ARBA" id="ARBA00023052"/>
    </source>
</evidence>
<dbReference type="PANTHER" id="PTHR47514:SF1">
    <property type="entry name" value="TRANSKETOLASE N-TERMINAL SECTION-RELATED"/>
    <property type="match status" value="1"/>
</dbReference>
<dbReference type="InterPro" id="IPR005474">
    <property type="entry name" value="Transketolase_N"/>
</dbReference>
<evidence type="ECO:0000313" key="6">
    <source>
        <dbReference type="Proteomes" id="UP001589867"/>
    </source>
</evidence>
<feature type="domain" description="Transketolase N-terminal" evidence="4">
    <location>
        <begin position="14"/>
        <end position="244"/>
    </location>
</feature>
<keyword evidence="6" id="KW-1185">Reference proteome</keyword>
<dbReference type="InterPro" id="IPR029061">
    <property type="entry name" value="THDP-binding"/>
</dbReference>
<dbReference type="Pfam" id="PF00456">
    <property type="entry name" value="Transketolase_N"/>
    <property type="match status" value="1"/>
</dbReference>
<dbReference type="Gene3D" id="3.40.50.970">
    <property type="match status" value="1"/>
</dbReference>